<organism evidence="1 2">
    <name type="scientific">Hibiscus sabdariffa</name>
    <name type="common">roselle</name>
    <dbReference type="NCBI Taxonomy" id="183260"/>
    <lineage>
        <taxon>Eukaryota</taxon>
        <taxon>Viridiplantae</taxon>
        <taxon>Streptophyta</taxon>
        <taxon>Embryophyta</taxon>
        <taxon>Tracheophyta</taxon>
        <taxon>Spermatophyta</taxon>
        <taxon>Magnoliopsida</taxon>
        <taxon>eudicotyledons</taxon>
        <taxon>Gunneridae</taxon>
        <taxon>Pentapetalae</taxon>
        <taxon>rosids</taxon>
        <taxon>malvids</taxon>
        <taxon>Malvales</taxon>
        <taxon>Malvaceae</taxon>
        <taxon>Malvoideae</taxon>
        <taxon>Hibiscus</taxon>
    </lineage>
</organism>
<reference evidence="1 2" key="1">
    <citation type="journal article" date="2024" name="G3 (Bethesda)">
        <title>Genome assembly of Hibiscus sabdariffa L. provides insights into metabolisms of medicinal natural products.</title>
        <authorList>
            <person name="Kim T."/>
        </authorList>
    </citation>
    <scope>NUCLEOTIDE SEQUENCE [LARGE SCALE GENOMIC DNA]</scope>
    <source>
        <strain evidence="1">TK-2024</strain>
        <tissue evidence="1">Old leaves</tissue>
    </source>
</reference>
<dbReference type="Proteomes" id="UP001472677">
    <property type="component" value="Unassembled WGS sequence"/>
</dbReference>
<protein>
    <submittedName>
        <fullName evidence="1">Uncharacterized protein</fullName>
    </submittedName>
</protein>
<keyword evidence="2" id="KW-1185">Reference proteome</keyword>
<evidence type="ECO:0000313" key="2">
    <source>
        <dbReference type="Proteomes" id="UP001472677"/>
    </source>
</evidence>
<evidence type="ECO:0000313" key="1">
    <source>
        <dbReference type="EMBL" id="KAK8596379.1"/>
    </source>
</evidence>
<name>A0ABR2G720_9ROSI</name>
<comment type="caution">
    <text evidence="1">The sequence shown here is derived from an EMBL/GenBank/DDBJ whole genome shotgun (WGS) entry which is preliminary data.</text>
</comment>
<dbReference type="EMBL" id="JBBPBM010000002">
    <property type="protein sequence ID" value="KAK8596379.1"/>
    <property type="molecule type" value="Genomic_DNA"/>
</dbReference>
<gene>
    <name evidence="1" type="ORF">V6N12_064871</name>
</gene>
<accession>A0ABR2G720</accession>
<sequence>MASAEDANVAFIDKRLGTRTRELFKVVDRVNLLAPITSSQAWEALGRDEGGSAAVEIKIGRVNAASAQGTADLVTDNKRAQFGRHKG</sequence>
<proteinExistence type="predicted"/>